<evidence type="ECO:0000313" key="4">
    <source>
        <dbReference type="Proteomes" id="UP000706039"/>
    </source>
</evidence>
<dbReference type="Proteomes" id="UP000706039">
    <property type="component" value="Unassembled WGS sequence"/>
</dbReference>
<name>A0ABS7PLE0_9SPHN</name>
<dbReference type="Pfam" id="PF00144">
    <property type="entry name" value="Beta-lactamase"/>
    <property type="match status" value="1"/>
</dbReference>
<accession>A0ABS7PLE0</accession>
<proteinExistence type="predicted"/>
<dbReference type="RefSeq" id="WP_222989232.1">
    <property type="nucleotide sequence ID" value="NZ_JAINVV010000004.1"/>
</dbReference>
<feature type="signal peptide" evidence="1">
    <location>
        <begin position="1"/>
        <end position="19"/>
    </location>
</feature>
<sequence length="453" mass="48298">MARFVTALVMAAIASSAQAAPAPSAQAEKIRALIGNSKGLDAPGCAISILRDSKVTSFVAAGAADIAAKRPLDADTQIYTASVAKQFTVLAIAQLVVAGKVGLDDDIRKYLPEMPAYRVPVTVAMLIHHTSGVRDMLELGTYAGYAIATDVSRAESLKLVMSQPDTAFTPGTQYRYSNGGYLLLSEIVERVSGTPFADYMKTNIFAPMGMKRSFVLTGARTADANAAHGYVPEGDGFRLADTHPLYGGAGGAVFTINDLVKYDYDFNFGHKVWTPAIRKIMLEPGRLTDGRPANQPDSIYAGGVMLNGGWVQHGGSGEGFKNAVAWLPDRKVAIHVLCNNGAAKPGAMVEDIVDLLGGLPTIREAEPTLAGRYASPDLPVFYTLAPEGKDRLTVTIEPKPGGPGARRTIALTKAADGSFTGRMFRIVPDNDSRGFALGDDRRRAGLFRFRRVD</sequence>
<reference evidence="3 4" key="1">
    <citation type="submission" date="2021-08" db="EMBL/GenBank/DDBJ databases">
        <authorList>
            <person name="Tuo L."/>
        </authorList>
    </citation>
    <scope>NUCLEOTIDE SEQUENCE [LARGE SCALE GENOMIC DNA]</scope>
    <source>
        <strain evidence="3 4">JCM 31229</strain>
    </source>
</reference>
<dbReference type="Gene3D" id="3.40.710.10">
    <property type="entry name" value="DD-peptidase/beta-lactamase superfamily"/>
    <property type="match status" value="1"/>
</dbReference>
<organism evidence="3 4">
    <name type="scientific">Sphingomonas colocasiae</name>
    <dbReference type="NCBI Taxonomy" id="1848973"/>
    <lineage>
        <taxon>Bacteria</taxon>
        <taxon>Pseudomonadati</taxon>
        <taxon>Pseudomonadota</taxon>
        <taxon>Alphaproteobacteria</taxon>
        <taxon>Sphingomonadales</taxon>
        <taxon>Sphingomonadaceae</taxon>
        <taxon>Sphingomonas</taxon>
    </lineage>
</organism>
<evidence type="ECO:0000259" key="2">
    <source>
        <dbReference type="Pfam" id="PF00144"/>
    </source>
</evidence>
<dbReference type="InterPro" id="IPR012338">
    <property type="entry name" value="Beta-lactam/transpept-like"/>
</dbReference>
<evidence type="ECO:0000313" key="3">
    <source>
        <dbReference type="EMBL" id="MBY8822127.1"/>
    </source>
</evidence>
<dbReference type="SUPFAM" id="SSF56601">
    <property type="entry name" value="beta-lactamase/transpeptidase-like"/>
    <property type="match status" value="1"/>
</dbReference>
<dbReference type="EMBL" id="JAINVV010000004">
    <property type="protein sequence ID" value="MBY8822127.1"/>
    <property type="molecule type" value="Genomic_DNA"/>
</dbReference>
<feature type="domain" description="Beta-lactamase-related" evidence="2">
    <location>
        <begin position="41"/>
        <end position="342"/>
    </location>
</feature>
<evidence type="ECO:0000256" key="1">
    <source>
        <dbReference type="SAM" id="SignalP"/>
    </source>
</evidence>
<dbReference type="PANTHER" id="PTHR46825">
    <property type="entry name" value="D-ALANYL-D-ALANINE-CARBOXYPEPTIDASE/ENDOPEPTIDASE AMPH"/>
    <property type="match status" value="1"/>
</dbReference>
<feature type="chain" id="PRO_5046664454" evidence="1">
    <location>
        <begin position="20"/>
        <end position="453"/>
    </location>
</feature>
<comment type="caution">
    <text evidence="3">The sequence shown here is derived from an EMBL/GenBank/DDBJ whole genome shotgun (WGS) entry which is preliminary data.</text>
</comment>
<dbReference type="InterPro" id="IPR001466">
    <property type="entry name" value="Beta-lactam-related"/>
</dbReference>
<gene>
    <name evidence="3" type="ORF">K7G82_07490</name>
</gene>
<dbReference type="InterPro" id="IPR050491">
    <property type="entry name" value="AmpC-like"/>
</dbReference>
<keyword evidence="1" id="KW-0732">Signal</keyword>
<protein>
    <submittedName>
        <fullName evidence="3">Beta-lactamase family protein</fullName>
    </submittedName>
</protein>
<dbReference type="PANTHER" id="PTHR46825:SF9">
    <property type="entry name" value="BETA-LACTAMASE-RELATED DOMAIN-CONTAINING PROTEIN"/>
    <property type="match status" value="1"/>
</dbReference>
<keyword evidence="4" id="KW-1185">Reference proteome</keyword>